<accession>A0A9D2UII7</accession>
<comment type="caution">
    <text evidence="2">The sequence shown here is derived from an EMBL/GenBank/DDBJ whole genome shotgun (WGS) entry which is preliminary data.</text>
</comment>
<feature type="chain" id="PRO_5038976110" evidence="1">
    <location>
        <begin position="30"/>
        <end position="675"/>
    </location>
</feature>
<keyword evidence="1" id="KW-0732">Signal</keyword>
<proteinExistence type="predicted"/>
<name>A0A9D2UII7_9BACT</name>
<dbReference type="InterPro" id="IPR013783">
    <property type="entry name" value="Ig-like_fold"/>
</dbReference>
<dbReference type="Gene3D" id="2.60.40.10">
    <property type="entry name" value="Immunoglobulins"/>
    <property type="match status" value="1"/>
</dbReference>
<dbReference type="EMBL" id="DWUP01000091">
    <property type="protein sequence ID" value="HJD52961.1"/>
    <property type="molecule type" value="Genomic_DNA"/>
</dbReference>
<reference evidence="2" key="2">
    <citation type="submission" date="2021-04" db="EMBL/GenBank/DDBJ databases">
        <authorList>
            <person name="Gilroy R."/>
        </authorList>
    </citation>
    <scope>NUCLEOTIDE SEQUENCE</scope>
    <source>
        <strain evidence="2">MalCec1-1739</strain>
    </source>
</reference>
<reference evidence="2" key="1">
    <citation type="journal article" date="2021" name="PeerJ">
        <title>Extensive microbial diversity within the chicken gut microbiome revealed by metagenomics and culture.</title>
        <authorList>
            <person name="Gilroy R."/>
            <person name="Ravi A."/>
            <person name="Getino M."/>
            <person name="Pursley I."/>
            <person name="Horton D.L."/>
            <person name="Alikhan N.F."/>
            <person name="Baker D."/>
            <person name="Gharbi K."/>
            <person name="Hall N."/>
            <person name="Watson M."/>
            <person name="Adriaenssens E.M."/>
            <person name="Foster-Nyarko E."/>
            <person name="Jarju S."/>
            <person name="Secka A."/>
            <person name="Antonio M."/>
            <person name="Oren A."/>
            <person name="Chaudhuri R.R."/>
            <person name="La Ragione R."/>
            <person name="Hildebrand F."/>
            <person name="Pallen M.J."/>
        </authorList>
    </citation>
    <scope>NUCLEOTIDE SEQUENCE</scope>
    <source>
        <strain evidence="2">MalCec1-1739</strain>
    </source>
</reference>
<dbReference type="InterPro" id="IPR021615">
    <property type="entry name" value="Omp28"/>
</dbReference>
<gene>
    <name evidence="2" type="ORF">IAA93_04455</name>
</gene>
<evidence type="ECO:0000313" key="3">
    <source>
        <dbReference type="Proteomes" id="UP000787625"/>
    </source>
</evidence>
<protein>
    <submittedName>
        <fullName evidence="2">Omp28-related outer membrane protein</fullName>
    </submittedName>
</protein>
<evidence type="ECO:0000256" key="1">
    <source>
        <dbReference type="SAM" id="SignalP"/>
    </source>
</evidence>
<evidence type="ECO:0000313" key="2">
    <source>
        <dbReference type="EMBL" id="HJD52961.1"/>
    </source>
</evidence>
<organism evidence="2 3">
    <name type="scientific">Candidatus Avibacteroides avistercoris</name>
    <dbReference type="NCBI Taxonomy" id="2840690"/>
    <lineage>
        <taxon>Bacteria</taxon>
        <taxon>Pseudomonadati</taxon>
        <taxon>Bacteroidota</taxon>
        <taxon>Bacteroidia</taxon>
        <taxon>Bacteroidales</taxon>
        <taxon>Bacteroidaceae</taxon>
        <taxon>Bacteroidaceae incertae sedis</taxon>
        <taxon>Candidatus Avibacteroides</taxon>
    </lineage>
</organism>
<feature type="signal peptide" evidence="1">
    <location>
        <begin position="1"/>
        <end position="29"/>
    </location>
</feature>
<dbReference type="Pfam" id="PF11551">
    <property type="entry name" value="Omp28"/>
    <property type="match status" value="1"/>
</dbReference>
<dbReference type="AlphaFoldDB" id="A0A9D2UII7"/>
<dbReference type="Proteomes" id="UP000787625">
    <property type="component" value="Unassembled WGS sequence"/>
</dbReference>
<sequence>MMKNLPLKKSVPALLTALFTLLTVNAGMAAPVDYRLAGSTAASPTAPVHKAPATQQVAEGITYIGYSEAEVDRSKCIGFDDMGDHGTSLQAIRLTTDMLAPYVGQKLSGIRAGLGEEVEDVTFFVRYTLTGENVIEKTVKRCGMSWNNVKFDTPLTITAGQELFIGYSYYHEGERYVIGADNTHGFEQGSCYLGYISELENYFDDNSAEMFNLGKLLISGIIGDDISACGNSLTLLGSDLGTYVQRDSPTDVTLEVFNSGWNEVTSVVVTATVDGQEATHTFGLFRPIPAYTSSTLLWEDLTLTDDANVTFEIGNVSNLTNYATRRTLSQDCSVYEGEGFKRKLLLEQFTGQSCSNCPAGVDAIDAFIVGHEEDIVWVAIHSFYLSPGLEDNFYNEAAQFYAAKFDEDGSAPMMTLNRARRTLYFTTEEGPASITAVTTHPMYFAYANNYQNFLDEEIAAPARVSVVIDQQYDAAADRLTVTVSGRATEQLPGTHVGLTVYVLEDGQISYQSGANSDYRHDNILRDVLTAFEGDVIEFDEDGYYEMTYTYDIPEQYVSAVSNVTTIPDRRQMKIAAFVSRFEDDKNDCMVYNADEQQLVSDAWQSGISDETMNGGVTFTFSDGSFHTTAPEAMSVEVYDLMGVRLPNKGLDSGVYLLRATDAGGHTYVTKMAVTE</sequence>